<organism evidence="2 3">
    <name type="scientific">Coprobacter tertius</name>
    <dbReference type="NCBI Taxonomy" id="2944915"/>
    <lineage>
        <taxon>Bacteria</taxon>
        <taxon>Pseudomonadati</taxon>
        <taxon>Bacteroidota</taxon>
        <taxon>Bacteroidia</taxon>
        <taxon>Bacteroidales</taxon>
        <taxon>Barnesiellaceae</taxon>
        <taxon>Coprobacter</taxon>
    </lineage>
</organism>
<feature type="domain" description="DUF306" evidence="1">
    <location>
        <begin position="157"/>
        <end position="261"/>
    </location>
</feature>
<keyword evidence="3" id="KW-1185">Reference proteome</keyword>
<evidence type="ECO:0000259" key="1">
    <source>
        <dbReference type="Pfam" id="PF03724"/>
    </source>
</evidence>
<dbReference type="InterPro" id="IPR005184">
    <property type="entry name" value="DUF306_Meta_HslJ"/>
</dbReference>
<name>A0ABT1MGP7_9BACT</name>
<dbReference type="Gene3D" id="2.40.128.270">
    <property type="match status" value="2"/>
</dbReference>
<dbReference type="Proteomes" id="UP001205603">
    <property type="component" value="Unassembled WGS sequence"/>
</dbReference>
<gene>
    <name evidence="2" type="ORF">NMU02_06795</name>
</gene>
<dbReference type="InterPro" id="IPR053147">
    <property type="entry name" value="Hsp_HslJ-like"/>
</dbReference>
<dbReference type="PANTHER" id="PTHR35535">
    <property type="entry name" value="HEAT SHOCK PROTEIN HSLJ"/>
    <property type="match status" value="1"/>
</dbReference>
<evidence type="ECO:0000313" key="2">
    <source>
        <dbReference type="EMBL" id="MCP9611795.1"/>
    </source>
</evidence>
<dbReference type="EMBL" id="JANDHW010000005">
    <property type="protein sequence ID" value="MCP9611795.1"/>
    <property type="molecule type" value="Genomic_DNA"/>
</dbReference>
<reference evidence="2 3" key="1">
    <citation type="submission" date="2022-07" db="EMBL/GenBank/DDBJ databases">
        <title>Fecal culturing of patients with breast cancer.</title>
        <authorList>
            <person name="Teng N.M.Y."/>
            <person name="Kiu R."/>
            <person name="Evans R."/>
            <person name="Baker D.J."/>
            <person name="Zenner C."/>
            <person name="Robinson S.D."/>
            <person name="Hall L.J."/>
        </authorList>
    </citation>
    <scope>NUCLEOTIDE SEQUENCE [LARGE SCALE GENOMIC DNA]</scope>
    <source>
        <strain evidence="2 3">LH1063</strain>
    </source>
</reference>
<feature type="domain" description="DUF306" evidence="1">
    <location>
        <begin position="38"/>
        <end position="129"/>
    </location>
</feature>
<sequence length="267" mass="29095">MKKTIYFISAICVGSILLSACHTQKKAASATEDFSTEILNGEWEIKSVDNKPVTGGEPAVLSLNLNEKKISGNNSCNIINGSIILNESKPNEISFGRMMSTMRFCADAQSETAIMKALNETKSFTVLNQEEKNTQIAFCNAKNKKMMVLQKKDMPILNGEWSVVSLNGAAVTGEHTPIMSIDLNNLKLTGYAGCNRMNGEIVINTGTANSISFTRPATTRMACPDSNIENIFLSTLMEITQYKVLSSGNVALCDKDGNQLIIMSKNK</sequence>
<comment type="caution">
    <text evidence="2">The sequence shown here is derived from an EMBL/GenBank/DDBJ whole genome shotgun (WGS) entry which is preliminary data.</text>
</comment>
<dbReference type="InterPro" id="IPR038670">
    <property type="entry name" value="HslJ-like_sf"/>
</dbReference>
<dbReference type="PANTHER" id="PTHR35535:SF1">
    <property type="entry name" value="HEAT SHOCK PROTEIN HSLJ"/>
    <property type="match status" value="1"/>
</dbReference>
<dbReference type="PROSITE" id="PS51257">
    <property type="entry name" value="PROKAR_LIPOPROTEIN"/>
    <property type="match status" value="1"/>
</dbReference>
<accession>A0ABT1MGP7</accession>
<protein>
    <submittedName>
        <fullName evidence="2">META domain-containing protein</fullName>
    </submittedName>
</protein>
<dbReference type="RefSeq" id="WP_255026820.1">
    <property type="nucleotide sequence ID" value="NZ_JANDHW010000005.1"/>
</dbReference>
<proteinExistence type="predicted"/>
<evidence type="ECO:0000313" key="3">
    <source>
        <dbReference type="Proteomes" id="UP001205603"/>
    </source>
</evidence>
<dbReference type="Pfam" id="PF03724">
    <property type="entry name" value="META"/>
    <property type="match status" value="2"/>
</dbReference>